<dbReference type="GO" id="GO:0016887">
    <property type="term" value="F:ATP hydrolysis activity"/>
    <property type="evidence" value="ECO:0007669"/>
    <property type="project" value="InterPro"/>
</dbReference>
<proteinExistence type="predicted"/>
<sequence>MLFLSSNVSKDTKNIVLIDEPEISLHPNWQREYVFKLYDYFYMYDLKFFIATHSPLMISRLQVNKQDLYRDYIGRIEYKIFKVKDQMLNTIQEDEDYSVESLYWEVFGILTPDNSFLSRYCVKLLDQLQENKLSYEFVEQEFIRLIESADNIHQREVLEDIKIRFLTRKN</sequence>
<dbReference type="HOGENOM" id="CLU_1634748_0_0_6"/>
<dbReference type="OrthoDB" id="9815944at2"/>
<accession>V2UE39</accession>
<organism evidence="2 3">
    <name type="scientific">Acinetobacter indicus CIP 110367</name>
    <dbReference type="NCBI Taxonomy" id="1341679"/>
    <lineage>
        <taxon>Bacteria</taxon>
        <taxon>Pseudomonadati</taxon>
        <taxon>Pseudomonadota</taxon>
        <taxon>Gammaproteobacteria</taxon>
        <taxon>Moraxellales</taxon>
        <taxon>Moraxellaceae</taxon>
        <taxon>Acinetobacter</taxon>
    </lineage>
</organism>
<keyword evidence="3" id="KW-1185">Reference proteome</keyword>
<comment type="caution">
    <text evidence="2">The sequence shown here is derived from an EMBL/GenBank/DDBJ whole genome shotgun (WGS) entry which is preliminary data.</text>
</comment>
<evidence type="ECO:0000313" key="2">
    <source>
        <dbReference type="EMBL" id="ESK48752.1"/>
    </source>
</evidence>
<dbReference type="AlphaFoldDB" id="V2UE39"/>
<evidence type="ECO:0000259" key="1">
    <source>
        <dbReference type="Pfam" id="PF13304"/>
    </source>
</evidence>
<feature type="domain" description="ATPase AAA-type core" evidence="1">
    <location>
        <begin position="11"/>
        <end position="58"/>
    </location>
</feature>
<dbReference type="Proteomes" id="UP000018415">
    <property type="component" value="Unassembled WGS sequence"/>
</dbReference>
<dbReference type="InterPro" id="IPR003959">
    <property type="entry name" value="ATPase_AAA_core"/>
</dbReference>
<protein>
    <recommendedName>
        <fullName evidence="1">ATPase AAA-type core domain-containing protein</fullName>
    </recommendedName>
</protein>
<dbReference type="Gene3D" id="3.40.50.300">
    <property type="entry name" value="P-loop containing nucleotide triphosphate hydrolases"/>
    <property type="match status" value="1"/>
</dbReference>
<dbReference type="PANTHER" id="PTHR43581:SF2">
    <property type="entry name" value="EXCINUCLEASE ATPASE SUBUNIT"/>
    <property type="match status" value="1"/>
</dbReference>
<reference evidence="2 3" key="1">
    <citation type="submission" date="2013-10" db="EMBL/GenBank/DDBJ databases">
        <title>The Genome Sequence of Acinetobacter indicus CIP 110367.</title>
        <authorList>
            <consortium name="The Broad Institute Genomics Platform"/>
            <consortium name="The Broad Institute Genome Sequencing Center for Infectious Disease"/>
            <person name="Cerqueira G."/>
            <person name="Feldgarden M."/>
            <person name="Courvalin P."/>
            <person name="Grillot-Courvalin C."/>
            <person name="Clermont D."/>
            <person name="Rocha E."/>
            <person name="Yoon E.-J."/>
            <person name="Nemec A."/>
            <person name="Young S.K."/>
            <person name="Zeng Q."/>
            <person name="Gargeya S."/>
            <person name="Fitzgerald M."/>
            <person name="Abouelleil A."/>
            <person name="Alvarado L."/>
            <person name="Berlin A.M."/>
            <person name="Chapman S.B."/>
            <person name="Gainer-Dewar J."/>
            <person name="Goldberg J."/>
            <person name="Gnerre S."/>
            <person name="Griggs A."/>
            <person name="Gujja S."/>
            <person name="Hansen M."/>
            <person name="Howarth C."/>
            <person name="Imamovic A."/>
            <person name="Ireland A."/>
            <person name="Larimer J."/>
            <person name="McCowan C."/>
            <person name="Murphy C."/>
            <person name="Pearson M."/>
            <person name="Poon T.W."/>
            <person name="Priest M."/>
            <person name="Roberts A."/>
            <person name="Saif S."/>
            <person name="Shea T."/>
            <person name="Sykes S."/>
            <person name="Wortman J."/>
            <person name="Nusbaum C."/>
            <person name="Birren B."/>
        </authorList>
    </citation>
    <scope>NUCLEOTIDE SEQUENCE [LARGE SCALE GENOMIC DNA]</scope>
    <source>
        <strain evidence="2 3">CIP 110367</strain>
    </source>
</reference>
<dbReference type="PANTHER" id="PTHR43581">
    <property type="entry name" value="ATP/GTP PHOSPHATASE"/>
    <property type="match status" value="1"/>
</dbReference>
<dbReference type="InterPro" id="IPR027417">
    <property type="entry name" value="P-loop_NTPase"/>
</dbReference>
<name>V2UE39_9GAMM</name>
<dbReference type="eggNOG" id="COG3950">
    <property type="taxonomic scope" value="Bacteria"/>
</dbReference>
<dbReference type="InterPro" id="IPR051396">
    <property type="entry name" value="Bact_Antivir_Def_Nuclease"/>
</dbReference>
<dbReference type="Pfam" id="PF13304">
    <property type="entry name" value="AAA_21"/>
    <property type="match status" value="1"/>
</dbReference>
<evidence type="ECO:0000313" key="3">
    <source>
        <dbReference type="Proteomes" id="UP000018415"/>
    </source>
</evidence>
<dbReference type="EMBL" id="AYET01000002">
    <property type="protein sequence ID" value="ESK48752.1"/>
    <property type="molecule type" value="Genomic_DNA"/>
</dbReference>
<dbReference type="GO" id="GO:0005524">
    <property type="term" value="F:ATP binding"/>
    <property type="evidence" value="ECO:0007669"/>
    <property type="project" value="InterPro"/>
</dbReference>
<gene>
    <name evidence="2" type="ORF">P253_01403</name>
</gene>